<dbReference type="GO" id="GO:0009298">
    <property type="term" value="P:GDP-mannose biosynthetic process"/>
    <property type="evidence" value="ECO:0007669"/>
    <property type="project" value="TreeGrafter"/>
</dbReference>
<dbReference type="PANTHER" id="PTHR46390">
    <property type="entry name" value="MANNOSE-1-PHOSPHATE GUANYLYLTRANSFERASE"/>
    <property type="match status" value="1"/>
</dbReference>
<protein>
    <submittedName>
        <fullName evidence="3">Mannose-1-phosphate guanylyltransferase/mannose-1-phosphate guanylyltransferase / mannose-6-phosphate isomerase</fullName>
    </submittedName>
</protein>
<proteinExistence type="predicted"/>
<dbReference type="SUPFAM" id="SSF159283">
    <property type="entry name" value="Guanosine diphospho-D-mannose pyrophosphorylase/mannose-6-phosphate isomerase linker domain"/>
    <property type="match status" value="1"/>
</dbReference>
<keyword evidence="3" id="KW-0548">Nucleotidyltransferase</keyword>
<dbReference type="InterPro" id="IPR005835">
    <property type="entry name" value="NTP_transferase_dom"/>
</dbReference>
<organism evidence="3 4">
    <name type="scientific">Tropicimonas sediminicola</name>
    <dbReference type="NCBI Taxonomy" id="1031541"/>
    <lineage>
        <taxon>Bacteria</taxon>
        <taxon>Pseudomonadati</taxon>
        <taxon>Pseudomonadota</taxon>
        <taxon>Alphaproteobacteria</taxon>
        <taxon>Rhodobacterales</taxon>
        <taxon>Roseobacteraceae</taxon>
        <taxon>Tropicimonas</taxon>
    </lineage>
</organism>
<dbReference type="InterPro" id="IPR029044">
    <property type="entry name" value="Nucleotide-diphossugar_trans"/>
</dbReference>
<evidence type="ECO:0000259" key="2">
    <source>
        <dbReference type="Pfam" id="PF22640"/>
    </source>
</evidence>
<feature type="domain" description="MannoseP isomerase/GMP-like beta-helix" evidence="2">
    <location>
        <begin position="294"/>
        <end position="348"/>
    </location>
</feature>
<accession>A0A239MJU4</accession>
<dbReference type="Gene3D" id="3.90.550.10">
    <property type="entry name" value="Spore Coat Polysaccharide Biosynthesis Protein SpsA, Chain A"/>
    <property type="match status" value="1"/>
</dbReference>
<dbReference type="AlphaFoldDB" id="A0A239MJU4"/>
<dbReference type="PANTHER" id="PTHR46390:SF1">
    <property type="entry name" value="MANNOSE-1-PHOSPHATE GUANYLYLTRANSFERASE"/>
    <property type="match status" value="1"/>
</dbReference>
<keyword evidence="3" id="KW-0808">Transferase</keyword>
<dbReference type="RefSeq" id="WP_089235655.1">
    <property type="nucleotide sequence ID" value="NZ_FZOY01000027.1"/>
</dbReference>
<gene>
    <name evidence="3" type="ORF">SAMN05421757_1272</name>
</gene>
<keyword evidence="3" id="KW-0413">Isomerase</keyword>
<dbReference type="GO" id="GO:0004475">
    <property type="term" value="F:mannose-1-phosphate guanylyltransferase (GTP) activity"/>
    <property type="evidence" value="ECO:0007669"/>
    <property type="project" value="InterPro"/>
</dbReference>
<sequence length="473" mass="51121">MSHIVPLVLCGGSGSRLWPVSRTDSPKHFHAVNGGNSLSFLQETVQRHTGKRMRDPILVTNARHAHYVRAQLDEIQVRGEIIGEPVARNTGPAVLAAAFRALERDPDAVLLVLPSDHVIEGDVNGTVHAMYDAAEDGRIITFGVRPHYPETGYGYITDGGPIDGYDGLHHVGEFVEKPPLDRAQALLDGGRAYWASGISMFRADTIVEEYRRLDPISLMAVHHALAHRAFDGNGLVLERGAFEKAESLPTEVAVFEKTRAIALAPLQVSWNDVGSWEAMHGIGTPDAQGNVISGDVISVETRNSLVRSQDRLVAVIGLENVVVVDTSDALLVASRSEAQKVKQAVQALNLSDRQEAHSHPTHRFSWGESHRAFSTEACDVTHLTINAGAALTIDGSCGPMHLIGVRGDLAVSGEASPREPLSKGLRLSLAEGRDFRVENLGTTRGEVVLVSNTHMVELPVAKSGAELRDELRA</sequence>
<feature type="domain" description="Nucleotidyl transferase" evidence="1">
    <location>
        <begin position="6"/>
        <end position="280"/>
    </location>
</feature>
<dbReference type="Pfam" id="PF22640">
    <property type="entry name" value="ManC_GMP_beta-helix"/>
    <property type="match status" value="1"/>
</dbReference>
<evidence type="ECO:0000313" key="3">
    <source>
        <dbReference type="EMBL" id="SNT42915.1"/>
    </source>
</evidence>
<keyword evidence="4" id="KW-1185">Reference proteome</keyword>
<dbReference type="OrthoDB" id="9806359at2"/>
<dbReference type="EMBL" id="FZOY01000027">
    <property type="protein sequence ID" value="SNT42915.1"/>
    <property type="molecule type" value="Genomic_DNA"/>
</dbReference>
<dbReference type="CDD" id="cd02509">
    <property type="entry name" value="GDP-M1P_Guanylyltransferase"/>
    <property type="match status" value="1"/>
</dbReference>
<dbReference type="GO" id="GO:0016853">
    <property type="term" value="F:isomerase activity"/>
    <property type="evidence" value="ECO:0007669"/>
    <property type="project" value="UniProtKB-KW"/>
</dbReference>
<dbReference type="SUPFAM" id="SSF53448">
    <property type="entry name" value="Nucleotide-diphospho-sugar transferases"/>
    <property type="match status" value="1"/>
</dbReference>
<reference evidence="3 4" key="1">
    <citation type="submission" date="2017-06" db="EMBL/GenBank/DDBJ databases">
        <authorList>
            <person name="Kim H.J."/>
            <person name="Triplett B.A."/>
        </authorList>
    </citation>
    <scope>NUCLEOTIDE SEQUENCE [LARGE SCALE GENOMIC DNA]</scope>
    <source>
        <strain evidence="3 4">DSM 29339</strain>
    </source>
</reference>
<evidence type="ECO:0000313" key="4">
    <source>
        <dbReference type="Proteomes" id="UP000198426"/>
    </source>
</evidence>
<evidence type="ECO:0000259" key="1">
    <source>
        <dbReference type="Pfam" id="PF00483"/>
    </source>
</evidence>
<dbReference type="InterPro" id="IPR054566">
    <property type="entry name" value="ManC/GMP-like_b-helix"/>
</dbReference>
<name>A0A239MJU4_9RHOB</name>
<dbReference type="Pfam" id="PF00483">
    <property type="entry name" value="NTP_transferase"/>
    <property type="match status" value="1"/>
</dbReference>
<dbReference type="InterPro" id="IPR049577">
    <property type="entry name" value="GMPP_N"/>
</dbReference>
<dbReference type="InterPro" id="IPR051161">
    <property type="entry name" value="Mannose-6P_isomerase_type2"/>
</dbReference>
<dbReference type="Proteomes" id="UP000198426">
    <property type="component" value="Unassembled WGS sequence"/>
</dbReference>